<dbReference type="PANTHER" id="PTHR33604:SF3">
    <property type="entry name" value="OSJNBA0004B13.7 PROTEIN"/>
    <property type="match status" value="1"/>
</dbReference>
<dbReference type="Gene3D" id="3.90.550.10">
    <property type="entry name" value="Spore Coat Polysaccharide Biosynthesis Protein SpsA, Chain A"/>
    <property type="match status" value="1"/>
</dbReference>
<reference evidence="1" key="1">
    <citation type="journal article" date="2022" name="Plant J.">
        <title>Strategies of tolerance reflected in two North American maple genomes.</title>
        <authorList>
            <person name="McEvoy S.L."/>
            <person name="Sezen U.U."/>
            <person name="Trouern-Trend A."/>
            <person name="McMahon S.M."/>
            <person name="Schaberg P.G."/>
            <person name="Yang J."/>
            <person name="Wegrzyn J.L."/>
            <person name="Swenson N.G."/>
        </authorList>
    </citation>
    <scope>NUCLEOTIDE SEQUENCE</scope>
    <source>
        <strain evidence="1">NS2018</strain>
    </source>
</reference>
<sequence length="316" mass="36977">MVMVDPPEKQLFLLPVIALFFFSYYQYSSLPISSSNPTHITTFSLNSNTFSPTIKLLTFNRLNSLSRCLRSLAAADYSSDKVHLHIYIDHFNNASSSDLEESQAILRFVDGFEWKFGEKVVHYRTANVGLQAQWLEAWWPTSDNEFAFVVEDDLEVSPLFYKFLRSFIVNYYYNPSNFTHSIYGASLRRPRFVPGEHGNKIHLDSGMHVFLYQIFGTWGQLLFPKPWKEFRLWYDEHKAKGIKPYLDGMVTNGWYKKMGERIWTLWFIKFIHSRGYFNIYTNFPNERALSVSHRDAGVNYARLQLSENATLSNLKS</sequence>
<proteinExistence type="predicted"/>
<dbReference type="AlphaFoldDB" id="A0AA39TAY2"/>
<comment type="caution">
    <text evidence="1">The sequence shown here is derived from an EMBL/GenBank/DDBJ whole genome shotgun (WGS) entry which is preliminary data.</text>
</comment>
<dbReference type="PANTHER" id="PTHR33604">
    <property type="entry name" value="OSJNBA0004B13.7 PROTEIN"/>
    <property type="match status" value="1"/>
</dbReference>
<organism evidence="1 2">
    <name type="scientific">Acer saccharum</name>
    <name type="common">Sugar maple</name>
    <dbReference type="NCBI Taxonomy" id="4024"/>
    <lineage>
        <taxon>Eukaryota</taxon>
        <taxon>Viridiplantae</taxon>
        <taxon>Streptophyta</taxon>
        <taxon>Embryophyta</taxon>
        <taxon>Tracheophyta</taxon>
        <taxon>Spermatophyta</taxon>
        <taxon>Magnoliopsida</taxon>
        <taxon>eudicotyledons</taxon>
        <taxon>Gunneridae</taxon>
        <taxon>Pentapetalae</taxon>
        <taxon>rosids</taxon>
        <taxon>malvids</taxon>
        <taxon>Sapindales</taxon>
        <taxon>Sapindaceae</taxon>
        <taxon>Hippocastanoideae</taxon>
        <taxon>Acereae</taxon>
        <taxon>Acer</taxon>
    </lineage>
</organism>
<gene>
    <name evidence="1" type="ORF">LWI29_003527</name>
</gene>
<accession>A0AA39TAY2</accession>
<evidence type="ECO:0000313" key="2">
    <source>
        <dbReference type="Proteomes" id="UP001168877"/>
    </source>
</evidence>
<protein>
    <submittedName>
        <fullName evidence="1">Uncharacterized protein</fullName>
    </submittedName>
</protein>
<name>A0AA39TAY2_ACESA</name>
<evidence type="ECO:0000313" key="1">
    <source>
        <dbReference type="EMBL" id="KAK0603303.1"/>
    </source>
</evidence>
<reference evidence="1" key="2">
    <citation type="submission" date="2023-06" db="EMBL/GenBank/DDBJ databases">
        <authorList>
            <person name="Swenson N.G."/>
            <person name="Wegrzyn J.L."/>
            <person name="Mcevoy S.L."/>
        </authorList>
    </citation>
    <scope>NUCLEOTIDE SEQUENCE</scope>
    <source>
        <strain evidence="1">NS2018</strain>
        <tissue evidence="1">Leaf</tissue>
    </source>
</reference>
<dbReference type="InterPro" id="IPR029044">
    <property type="entry name" value="Nucleotide-diphossugar_trans"/>
</dbReference>
<dbReference type="EMBL" id="JAUESC010000002">
    <property type="protein sequence ID" value="KAK0603303.1"/>
    <property type="molecule type" value="Genomic_DNA"/>
</dbReference>
<dbReference type="SUPFAM" id="SSF53448">
    <property type="entry name" value="Nucleotide-diphospho-sugar transferases"/>
    <property type="match status" value="1"/>
</dbReference>
<dbReference type="Proteomes" id="UP001168877">
    <property type="component" value="Unassembled WGS sequence"/>
</dbReference>
<keyword evidence="2" id="KW-1185">Reference proteome</keyword>